<dbReference type="PRINTS" id="PR00162">
    <property type="entry name" value="RIESKE"/>
</dbReference>
<name>A0A5Q0H5T2_SACSY</name>
<dbReference type="AlphaFoldDB" id="A0A5Q0H5T2"/>
<evidence type="ECO:0000313" key="11">
    <source>
        <dbReference type="EMBL" id="QFZ21200.1"/>
    </source>
</evidence>
<dbReference type="SUPFAM" id="SSF50022">
    <property type="entry name" value="ISP domain"/>
    <property type="match status" value="1"/>
</dbReference>
<dbReference type="PANTHER" id="PTHR10134">
    <property type="entry name" value="CYTOCHROME B-C1 COMPLEX SUBUNIT RIESKE, MITOCHONDRIAL"/>
    <property type="match status" value="1"/>
</dbReference>
<reference evidence="12" key="1">
    <citation type="journal article" date="2021" name="Curr. Microbiol.">
        <title>Complete genome of nocamycin-producing strain Saccharothrix syringae NRRL B-16468 reveals the biosynthetic potential for secondary metabolites.</title>
        <authorList>
            <person name="Mo X."/>
            <person name="Yang S."/>
        </authorList>
    </citation>
    <scope>NUCLEOTIDE SEQUENCE [LARGE SCALE GENOMIC DNA]</scope>
    <source>
        <strain evidence="12">ATCC 51364 / DSM 43886 / JCM 6844 / KCTC 9398 / NBRC 14523 / NRRL B-16468 / INA 2240</strain>
    </source>
</reference>
<evidence type="ECO:0000256" key="9">
    <source>
        <dbReference type="ARBA" id="ARBA00034078"/>
    </source>
</evidence>
<proteinExistence type="predicted"/>
<evidence type="ECO:0000256" key="1">
    <source>
        <dbReference type="ARBA" id="ARBA00002494"/>
    </source>
</evidence>
<dbReference type="FunFam" id="2.102.10.10:FF:000016">
    <property type="entry name" value="Nitrite reductase/ring-hydroxylating ferredoxin subunit"/>
    <property type="match status" value="1"/>
</dbReference>
<keyword evidence="5" id="KW-0408">Iron</keyword>
<dbReference type="KEGG" id="ssyi:EKG83_30840"/>
<dbReference type="InterPro" id="IPR017941">
    <property type="entry name" value="Rieske_2Fe-2S"/>
</dbReference>
<organism evidence="11 12">
    <name type="scientific">Saccharothrix syringae</name>
    <name type="common">Nocardiopsis syringae</name>
    <dbReference type="NCBI Taxonomy" id="103733"/>
    <lineage>
        <taxon>Bacteria</taxon>
        <taxon>Bacillati</taxon>
        <taxon>Actinomycetota</taxon>
        <taxon>Actinomycetes</taxon>
        <taxon>Pseudonocardiales</taxon>
        <taxon>Pseudonocardiaceae</taxon>
        <taxon>Saccharothrix</taxon>
    </lineage>
</organism>
<dbReference type="RefSeq" id="WP_033432048.1">
    <property type="nucleotide sequence ID" value="NZ_CP034550.1"/>
</dbReference>
<accession>A0A5Q0H5T2</accession>
<dbReference type="OrthoDB" id="25106at2"/>
<dbReference type="GO" id="GO:0046872">
    <property type="term" value="F:metal ion binding"/>
    <property type="evidence" value="ECO:0007669"/>
    <property type="project" value="UniProtKB-KW"/>
</dbReference>
<dbReference type="InterPro" id="IPR014349">
    <property type="entry name" value="Rieske_Fe-S_prot"/>
</dbReference>
<sequence>MGSTCSRRTLIIGTGAAVVGGGALVAGCGEVVRTAEPPPPGTALGTASSIPVGGGQILAEAGVVVCQPQEGVFKAFSSICTHRGCAVTSVGSGQIVCDCHHSVFSMTDGSVTDGPAEQPLPEFKLELDGDDIRAV</sequence>
<dbReference type="Gene3D" id="2.102.10.10">
    <property type="entry name" value="Rieske [2Fe-2S] iron-sulphur domain"/>
    <property type="match status" value="1"/>
</dbReference>
<evidence type="ECO:0000256" key="8">
    <source>
        <dbReference type="ARBA" id="ARBA00029586"/>
    </source>
</evidence>
<dbReference type="CDD" id="cd03467">
    <property type="entry name" value="Rieske"/>
    <property type="match status" value="1"/>
</dbReference>
<evidence type="ECO:0000256" key="4">
    <source>
        <dbReference type="ARBA" id="ARBA00022723"/>
    </source>
</evidence>
<keyword evidence="7" id="KW-1015">Disulfide bond</keyword>
<dbReference type="PROSITE" id="PS51296">
    <property type="entry name" value="RIESKE"/>
    <property type="match status" value="1"/>
</dbReference>
<protein>
    <recommendedName>
        <fullName evidence="2">Cytochrome bc1 complex Rieske iron-sulfur subunit</fullName>
    </recommendedName>
    <alternativeName>
        <fullName evidence="8">Cytochrome bc1 reductase complex subunit QcrA</fullName>
    </alternativeName>
</protein>
<gene>
    <name evidence="11" type="ORF">EKG83_30840</name>
</gene>
<dbReference type="GO" id="GO:0004497">
    <property type="term" value="F:monooxygenase activity"/>
    <property type="evidence" value="ECO:0007669"/>
    <property type="project" value="UniProtKB-ARBA"/>
</dbReference>
<evidence type="ECO:0000256" key="6">
    <source>
        <dbReference type="ARBA" id="ARBA00023014"/>
    </source>
</evidence>
<feature type="domain" description="Rieske" evidence="10">
    <location>
        <begin position="42"/>
        <end position="134"/>
    </location>
</feature>
<keyword evidence="4" id="KW-0479">Metal-binding</keyword>
<keyword evidence="12" id="KW-1185">Reference proteome</keyword>
<evidence type="ECO:0000256" key="7">
    <source>
        <dbReference type="ARBA" id="ARBA00023157"/>
    </source>
</evidence>
<dbReference type="GO" id="GO:0051537">
    <property type="term" value="F:2 iron, 2 sulfur cluster binding"/>
    <property type="evidence" value="ECO:0007669"/>
    <property type="project" value="UniProtKB-KW"/>
</dbReference>
<dbReference type="EMBL" id="CP034550">
    <property type="protein sequence ID" value="QFZ21200.1"/>
    <property type="molecule type" value="Genomic_DNA"/>
</dbReference>
<evidence type="ECO:0000256" key="3">
    <source>
        <dbReference type="ARBA" id="ARBA00022714"/>
    </source>
</evidence>
<comment type="cofactor">
    <cofactor evidence="9">
        <name>[2Fe-2S] cluster</name>
        <dbReference type="ChEBI" id="CHEBI:190135"/>
    </cofactor>
</comment>
<evidence type="ECO:0000256" key="2">
    <source>
        <dbReference type="ARBA" id="ARBA00015816"/>
    </source>
</evidence>
<keyword evidence="3" id="KW-0001">2Fe-2S</keyword>
<dbReference type="GO" id="GO:0016705">
    <property type="term" value="F:oxidoreductase activity, acting on paired donors, with incorporation or reduction of molecular oxygen"/>
    <property type="evidence" value="ECO:0007669"/>
    <property type="project" value="UniProtKB-ARBA"/>
</dbReference>
<evidence type="ECO:0000259" key="10">
    <source>
        <dbReference type="PROSITE" id="PS51296"/>
    </source>
</evidence>
<comment type="function">
    <text evidence="1">Iron-sulfur subunit of the cytochrome bc1 complex, an essential component of the respiratory electron transport chain required for ATP synthesis. The bc1 complex catalyzes the oxidation of menaquinol and the reduction of cytochrome c in the respiratory chain. The bc1 complex operates through a Q-cycle mechanism that couples electron transfer to generation of the proton gradient that drives ATP synthesis.</text>
</comment>
<dbReference type="Proteomes" id="UP000325787">
    <property type="component" value="Chromosome"/>
</dbReference>
<keyword evidence="6" id="KW-0411">Iron-sulfur</keyword>
<dbReference type="InterPro" id="IPR036922">
    <property type="entry name" value="Rieske_2Fe-2S_sf"/>
</dbReference>
<dbReference type="PROSITE" id="PS51257">
    <property type="entry name" value="PROKAR_LIPOPROTEIN"/>
    <property type="match status" value="1"/>
</dbReference>
<evidence type="ECO:0000313" key="12">
    <source>
        <dbReference type="Proteomes" id="UP000325787"/>
    </source>
</evidence>
<dbReference type="Pfam" id="PF00355">
    <property type="entry name" value="Rieske"/>
    <property type="match status" value="1"/>
</dbReference>
<evidence type="ECO:0000256" key="5">
    <source>
        <dbReference type="ARBA" id="ARBA00023004"/>
    </source>
</evidence>
<dbReference type="GO" id="GO:0016020">
    <property type="term" value="C:membrane"/>
    <property type="evidence" value="ECO:0007669"/>
    <property type="project" value="InterPro"/>
</dbReference>
<dbReference type="InterPro" id="IPR005805">
    <property type="entry name" value="Rieske_Fe-S_prot_C"/>
</dbReference>